<dbReference type="AlphaFoldDB" id="A0A1J1HJX7"/>
<proteinExistence type="predicted"/>
<accession>A0A1J1HJX7</accession>
<evidence type="ECO:0000313" key="1">
    <source>
        <dbReference type="EMBL" id="CRK86774.1"/>
    </source>
</evidence>
<protein>
    <submittedName>
        <fullName evidence="1">CLUMA_CG000606, isoform A</fullName>
    </submittedName>
</protein>
<reference evidence="1 2" key="1">
    <citation type="submission" date="2015-04" db="EMBL/GenBank/DDBJ databases">
        <authorList>
            <person name="Syromyatnikov M.Y."/>
            <person name="Popov V.N."/>
        </authorList>
    </citation>
    <scope>NUCLEOTIDE SEQUENCE [LARGE SCALE GENOMIC DNA]</scope>
</reference>
<dbReference type="EMBL" id="CVRI01000002">
    <property type="protein sequence ID" value="CRK86774.1"/>
    <property type="molecule type" value="Genomic_DNA"/>
</dbReference>
<keyword evidence="2" id="KW-1185">Reference proteome</keyword>
<organism evidence="1 2">
    <name type="scientific">Clunio marinus</name>
    <dbReference type="NCBI Taxonomy" id="568069"/>
    <lineage>
        <taxon>Eukaryota</taxon>
        <taxon>Metazoa</taxon>
        <taxon>Ecdysozoa</taxon>
        <taxon>Arthropoda</taxon>
        <taxon>Hexapoda</taxon>
        <taxon>Insecta</taxon>
        <taxon>Pterygota</taxon>
        <taxon>Neoptera</taxon>
        <taxon>Endopterygota</taxon>
        <taxon>Diptera</taxon>
        <taxon>Nematocera</taxon>
        <taxon>Chironomoidea</taxon>
        <taxon>Chironomidae</taxon>
        <taxon>Clunio</taxon>
    </lineage>
</organism>
<dbReference type="Proteomes" id="UP000183832">
    <property type="component" value="Unassembled WGS sequence"/>
</dbReference>
<gene>
    <name evidence="1" type="ORF">CLUMA_CG000606</name>
</gene>
<sequence length="86" mass="9946">MKISSLLNKEEVLVTLVLHSLQFQVAVRRFRVPLRKRLLDNKQQSSTIQMTTKIKITQNLPLLSKTGIIKILQSCLRENCISEIRT</sequence>
<name>A0A1J1HJX7_9DIPT</name>
<evidence type="ECO:0000313" key="2">
    <source>
        <dbReference type="Proteomes" id="UP000183832"/>
    </source>
</evidence>